<accession>A0A066UK57</accession>
<feature type="transmembrane region" description="Helical" evidence="1">
    <location>
        <begin position="43"/>
        <end position="64"/>
    </location>
</feature>
<evidence type="ECO:0000256" key="1">
    <source>
        <dbReference type="SAM" id="Phobius"/>
    </source>
</evidence>
<dbReference type="STRING" id="212667.VFDL14_21460"/>
<evidence type="ECO:0000313" key="2">
    <source>
        <dbReference type="EMBL" id="KDN27455.1"/>
    </source>
</evidence>
<dbReference type="Proteomes" id="UP000027219">
    <property type="component" value="Unassembled WGS sequence"/>
</dbReference>
<organism evidence="2 3">
    <name type="scientific">Vibrio fortis</name>
    <dbReference type="NCBI Taxonomy" id="212667"/>
    <lineage>
        <taxon>Bacteria</taxon>
        <taxon>Pseudomonadati</taxon>
        <taxon>Pseudomonadota</taxon>
        <taxon>Gammaproteobacteria</taxon>
        <taxon>Vibrionales</taxon>
        <taxon>Vibrionaceae</taxon>
        <taxon>Vibrio</taxon>
    </lineage>
</organism>
<reference evidence="2 3" key="1">
    <citation type="submission" date="2014-02" db="EMBL/GenBank/DDBJ databases">
        <title>Vibrio fortis Dalian14 Genome Sequencing.</title>
        <authorList>
            <person name="Wang Y."/>
            <person name="Song L."/>
            <person name="Liu G."/>
            <person name="Ding J."/>
        </authorList>
    </citation>
    <scope>NUCLEOTIDE SEQUENCE [LARGE SCALE GENOMIC DNA]</scope>
    <source>
        <strain evidence="2 3">Dalian14</strain>
    </source>
</reference>
<protein>
    <submittedName>
        <fullName evidence="2">Uncharacterized protein</fullName>
    </submittedName>
</protein>
<proteinExistence type="predicted"/>
<name>A0A066UK57_9VIBR</name>
<dbReference type="EMBL" id="JFFR01000027">
    <property type="protein sequence ID" value="KDN27455.1"/>
    <property type="molecule type" value="Genomic_DNA"/>
</dbReference>
<dbReference type="AlphaFoldDB" id="A0A066UK57"/>
<dbReference type="OrthoDB" id="6401891at2"/>
<sequence>MSKLLVYVTAIFFIVYGALFLLIPTGMAYWITGAELNPASAVIDVRATYGGAQFAIGLMMFLVVKLKDDVELGLIFVAVVWCSCSCVKNQRQDQSLGFSIY</sequence>
<evidence type="ECO:0000313" key="3">
    <source>
        <dbReference type="Proteomes" id="UP000027219"/>
    </source>
</evidence>
<comment type="caution">
    <text evidence="2">The sequence shown here is derived from an EMBL/GenBank/DDBJ whole genome shotgun (WGS) entry which is preliminary data.</text>
</comment>
<gene>
    <name evidence="2" type="ORF">VFDL14_21460</name>
</gene>
<keyword evidence="1" id="KW-1133">Transmembrane helix</keyword>
<dbReference type="RefSeq" id="WP_050487468.1">
    <property type="nucleotide sequence ID" value="NZ_JFFR01000027.1"/>
</dbReference>
<keyword evidence="1" id="KW-0812">Transmembrane</keyword>
<feature type="transmembrane region" description="Helical" evidence="1">
    <location>
        <begin position="6"/>
        <end position="31"/>
    </location>
</feature>
<keyword evidence="3" id="KW-1185">Reference proteome</keyword>
<keyword evidence="1" id="KW-0472">Membrane</keyword>